<organism evidence="2 3">
    <name type="scientific">Hebeloma cylindrosporum</name>
    <dbReference type="NCBI Taxonomy" id="76867"/>
    <lineage>
        <taxon>Eukaryota</taxon>
        <taxon>Fungi</taxon>
        <taxon>Dikarya</taxon>
        <taxon>Basidiomycota</taxon>
        <taxon>Agaricomycotina</taxon>
        <taxon>Agaricomycetes</taxon>
        <taxon>Agaricomycetidae</taxon>
        <taxon>Agaricales</taxon>
        <taxon>Agaricineae</taxon>
        <taxon>Hymenogastraceae</taxon>
        <taxon>Hebeloma</taxon>
    </lineage>
</organism>
<reference evidence="3" key="2">
    <citation type="submission" date="2015-01" db="EMBL/GenBank/DDBJ databases">
        <title>Evolutionary Origins and Diversification of the Mycorrhizal Mutualists.</title>
        <authorList>
            <consortium name="DOE Joint Genome Institute"/>
            <consortium name="Mycorrhizal Genomics Consortium"/>
            <person name="Kohler A."/>
            <person name="Kuo A."/>
            <person name="Nagy L.G."/>
            <person name="Floudas D."/>
            <person name="Copeland A."/>
            <person name="Barry K.W."/>
            <person name="Cichocki N."/>
            <person name="Veneault-Fourrey C."/>
            <person name="LaButti K."/>
            <person name="Lindquist E.A."/>
            <person name="Lipzen A."/>
            <person name="Lundell T."/>
            <person name="Morin E."/>
            <person name="Murat C."/>
            <person name="Riley R."/>
            <person name="Ohm R."/>
            <person name="Sun H."/>
            <person name="Tunlid A."/>
            <person name="Henrissat B."/>
            <person name="Grigoriev I.V."/>
            <person name="Hibbett D.S."/>
            <person name="Martin F."/>
        </authorList>
    </citation>
    <scope>NUCLEOTIDE SEQUENCE [LARGE SCALE GENOMIC DNA]</scope>
    <source>
        <strain evidence="3">h7</strain>
    </source>
</reference>
<feature type="compositionally biased region" description="Acidic residues" evidence="1">
    <location>
        <begin position="108"/>
        <end position="123"/>
    </location>
</feature>
<sequence>MSSMDRNTTLCLACASSLPPLKVSASNSIHITSCCQRPICPSCITANPRLARYNPCLACLGGVGVVASKSSFVTPPVSGAKSPGLPLNLNPNLNVDGAVRDEDTFVLGDDDDDDYSDKDDTVEEQQIADSTAAVSRSILPPPPYDATSKVPLLDSSGIHTPESEPQQDVEEAPVSSHLKSHPHPTGNISNEPVLSPSLAEHTQETRTVPYKYYINRNDTLQGLGLRFGLDAHEICKLNNLPLHAVRTMPHLLHTRAFLLLPPSTKPHPLLKQGILDEESKGDIVRKRAEKRLQVLTKEVDWRIAKAYVALAEDDHDREDREGLDTRKEKVLEKPVGAASSGDAAEMLETRAIDSYLDDENWEEAERRAGRGVFLPKFPLSSSGCQARGASWPRNMPVPGLNGDGKRWWQ</sequence>
<proteinExistence type="predicted"/>
<dbReference type="AlphaFoldDB" id="A0A0C3BTG8"/>
<evidence type="ECO:0000313" key="3">
    <source>
        <dbReference type="Proteomes" id="UP000053424"/>
    </source>
</evidence>
<dbReference type="Proteomes" id="UP000053424">
    <property type="component" value="Unassembled WGS sequence"/>
</dbReference>
<evidence type="ECO:0000313" key="2">
    <source>
        <dbReference type="EMBL" id="KIM39970.1"/>
    </source>
</evidence>
<dbReference type="HOGENOM" id="CLU_066054_0_0_1"/>
<name>A0A0C3BTG8_HEBCY</name>
<dbReference type="OrthoDB" id="2107166at2759"/>
<feature type="region of interest" description="Disordered" evidence="1">
    <location>
        <begin position="385"/>
        <end position="409"/>
    </location>
</feature>
<dbReference type="Gene3D" id="3.10.350.10">
    <property type="entry name" value="LysM domain"/>
    <property type="match status" value="1"/>
</dbReference>
<dbReference type="InterPro" id="IPR036779">
    <property type="entry name" value="LysM_dom_sf"/>
</dbReference>
<keyword evidence="3" id="KW-1185">Reference proteome</keyword>
<dbReference type="EMBL" id="KN831784">
    <property type="protein sequence ID" value="KIM39970.1"/>
    <property type="molecule type" value="Genomic_DNA"/>
</dbReference>
<evidence type="ECO:0008006" key="4">
    <source>
        <dbReference type="Google" id="ProtNLM"/>
    </source>
</evidence>
<reference evidence="2 3" key="1">
    <citation type="submission" date="2014-04" db="EMBL/GenBank/DDBJ databases">
        <authorList>
            <consortium name="DOE Joint Genome Institute"/>
            <person name="Kuo A."/>
            <person name="Gay G."/>
            <person name="Dore J."/>
            <person name="Kohler A."/>
            <person name="Nagy L.G."/>
            <person name="Floudas D."/>
            <person name="Copeland A."/>
            <person name="Barry K.W."/>
            <person name="Cichocki N."/>
            <person name="Veneault-Fourrey C."/>
            <person name="LaButti K."/>
            <person name="Lindquist E.A."/>
            <person name="Lipzen A."/>
            <person name="Lundell T."/>
            <person name="Morin E."/>
            <person name="Murat C."/>
            <person name="Sun H."/>
            <person name="Tunlid A."/>
            <person name="Henrissat B."/>
            <person name="Grigoriev I.V."/>
            <person name="Hibbett D.S."/>
            <person name="Martin F."/>
            <person name="Nordberg H.P."/>
            <person name="Cantor M.N."/>
            <person name="Hua S.X."/>
        </authorList>
    </citation>
    <scope>NUCLEOTIDE SEQUENCE [LARGE SCALE GENOMIC DNA]</scope>
    <source>
        <strain evidence="3">h7</strain>
    </source>
</reference>
<feature type="region of interest" description="Disordered" evidence="1">
    <location>
        <begin position="108"/>
        <end position="190"/>
    </location>
</feature>
<protein>
    <recommendedName>
        <fullName evidence="4">LysM domain-containing protein</fullName>
    </recommendedName>
</protein>
<gene>
    <name evidence="2" type="ORF">M413DRAFT_446874</name>
</gene>
<evidence type="ECO:0000256" key="1">
    <source>
        <dbReference type="SAM" id="MobiDB-lite"/>
    </source>
</evidence>
<accession>A0A0C3BTG8</accession>